<evidence type="ECO:0000256" key="1">
    <source>
        <dbReference type="SAM" id="MobiDB-lite"/>
    </source>
</evidence>
<keyword evidence="2" id="KW-0732">Signal</keyword>
<proteinExistence type="predicted"/>
<dbReference type="WBParaSite" id="Gr19_v10_g5674.t1">
    <property type="protein sequence ID" value="Gr19_v10_g5674.t1"/>
    <property type="gene ID" value="Gr19_v10_g5674"/>
</dbReference>
<feature type="compositionally biased region" description="Polar residues" evidence="1">
    <location>
        <begin position="34"/>
        <end position="56"/>
    </location>
</feature>
<feature type="compositionally biased region" description="Basic and acidic residues" evidence="1">
    <location>
        <begin position="84"/>
        <end position="98"/>
    </location>
</feature>
<name>A0A914HYK5_GLORO</name>
<feature type="region of interest" description="Disordered" evidence="1">
    <location>
        <begin position="30"/>
        <end position="56"/>
    </location>
</feature>
<sequence length="136" mass="15513">MFKLFFILVTSSFIFLGDFIDGQPLKENEKNVTPPVSGQSDAVTLSTKAAESSISNNPDENVLVCPNCNFVLKPEQLKIQPKAKQPEPRERHAFHVTDDVQVDLPNEEADDLTMSRKLRNEMIGPEEYHYRPDIFY</sequence>
<evidence type="ECO:0000313" key="4">
    <source>
        <dbReference type="WBParaSite" id="Gr19_v10_g5674.t1"/>
    </source>
</evidence>
<keyword evidence="3" id="KW-1185">Reference proteome</keyword>
<organism evidence="3 4">
    <name type="scientific">Globodera rostochiensis</name>
    <name type="common">Golden nematode worm</name>
    <name type="synonym">Heterodera rostochiensis</name>
    <dbReference type="NCBI Taxonomy" id="31243"/>
    <lineage>
        <taxon>Eukaryota</taxon>
        <taxon>Metazoa</taxon>
        <taxon>Ecdysozoa</taxon>
        <taxon>Nematoda</taxon>
        <taxon>Chromadorea</taxon>
        <taxon>Rhabditida</taxon>
        <taxon>Tylenchina</taxon>
        <taxon>Tylenchomorpha</taxon>
        <taxon>Tylenchoidea</taxon>
        <taxon>Heteroderidae</taxon>
        <taxon>Heteroderinae</taxon>
        <taxon>Globodera</taxon>
    </lineage>
</organism>
<reference evidence="4" key="1">
    <citation type="submission" date="2022-11" db="UniProtKB">
        <authorList>
            <consortium name="WormBaseParasite"/>
        </authorList>
    </citation>
    <scope>IDENTIFICATION</scope>
</reference>
<dbReference type="AlphaFoldDB" id="A0A914HYK5"/>
<feature type="signal peptide" evidence="2">
    <location>
        <begin position="1"/>
        <end position="22"/>
    </location>
</feature>
<feature type="chain" id="PRO_5037746760" evidence="2">
    <location>
        <begin position="23"/>
        <end position="136"/>
    </location>
</feature>
<feature type="region of interest" description="Disordered" evidence="1">
    <location>
        <begin position="80"/>
        <end position="107"/>
    </location>
</feature>
<evidence type="ECO:0000256" key="2">
    <source>
        <dbReference type="SAM" id="SignalP"/>
    </source>
</evidence>
<accession>A0A914HYK5</accession>
<dbReference type="Proteomes" id="UP000887572">
    <property type="component" value="Unplaced"/>
</dbReference>
<protein>
    <submittedName>
        <fullName evidence="4">Uncharacterized protein</fullName>
    </submittedName>
</protein>
<evidence type="ECO:0000313" key="3">
    <source>
        <dbReference type="Proteomes" id="UP000887572"/>
    </source>
</evidence>